<name>A0A8T2RKF2_CERRI</name>
<dbReference type="Pfam" id="PF03456">
    <property type="entry name" value="uDENN"/>
    <property type="match status" value="1"/>
</dbReference>
<dbReference type="SMART" id="SM00800">
    <property type="entry name" value="uDENN"/>
    <property type="match status" value="1"/>
</dbReference>
<dbReference type="OrthoDB" id="6019893at2759"/>
<dbReference type="InterPro" id="IPR005112">
    <property type="entry name" value="dDENN_dom"/>
</dbReference>
<feature type="region of interest" description="Disordered" evidence="1">
    <location>
        <begin position="482"/>
        <end position="506"/>
    </location>
</feature>
<protein>
    <recommendedName>
        <fullName evidence="2">UDENN domain-containing protein</fullName>
    </recommendedName>
</protein>
<dbReference type="InterPro" id="IPR043153">
    <property type="entry name" value="DENN_C"/>
</dbReference>
<sequence length="891" mass="98884">MARAFEYFVVCGLGPDLRTMEGRSGFHGFDYLYMPSLLDQFPPTASSGVAELPPQLPPCVMPAGVEFYSSGPIMGDDSSQPRSYPIILTDGDGSKIYVSCVAFRDPVDDDVAQAYRIPSNTYVDKCICIVSHTPCFQVFRETLEELHRLCFSSSGSSKLLWDIIAHVVLNVPLPTPGGGLVLFSIENHLLSIEVPSKDDLPQADLSFQPLIQCLDVDNVIRLFTAVLLERHVLLRASKYSLLTLVAESICHLLYPIKWQHVFIPVLFYGGVDYLEAPTPYMMGLHSSVDISHLRLDGVAVVDLDHNTIVLGDEIPSIPEPELGQLRADLVDLIYPNLADMDRMQESAGVVRESRSFRANKAWSSTHDTELRLIFLKFFATILSGYRDFVENTAVNVFNKEAFLRKRSRITGVPPDPAIDQFLSSQGFLEFLEKGYGSSSAGQNLMDKLQQAMSKCQNSSVILPDPAVERNILTVSDYSSQEIASGGKYHHDRFPSRPRTHEQQEERKRILDTANAAIDHSMPHSPSPGPAQAGQSMDGLSPSEIAAERERMVLDIKVKLQRLWQRLLELGPTGDPLGSFEYGTILALIESDAEGIGGSGFIECIGEHMNSGWNGDLSEEQFIAVKELMKTTISRAISRNDMITVRAALEFSAVVWRKDVGSVTDYIQRHLYVLPIWDEFRFWDEYFDRLMDSVADKSGNFANLVSEQLVVVAQHMAGLGLPDAEAWCILETTAKKYNLGSKQLIKLRGLLAYMQQVRVAYWGPNPVRSKISTPPITSQSQVRTEDVPPQPVEATGATRSWLQSVFTRDKPTAPSRTSRVPAESNVLAMNENIQNIQQPNVDGAHVAQKRGPSSIRTLRGHKKAVTVLHAVTKAECGEYGVDDDEAGFFISD</sequence>
<dbReference type="Proteomes" id="UP000825935">
    <property type="component" value="Chromosome 26"/>
</dbReference>
<dbReference type="GO" id="GO:0031410">
    <property type="term" value="C:cytoplasmic vesicle"/>
    <property type="evidence" value="ECO:0007669"/>
    <property type="project" value="TreeGrafter"/>
</dbReference>
<dbReference type="SMART" id="SM00801">
    <property type="entry name" value="dDENN"/>
    <property type="match status" value="1"/>
</dbReference>
<dbReference type="Pfam" id="PF02141">
    <property type="entry name" value="DENN"/>
    <property type="match status" value="1"/>
</dbReference>
<feature type="compositionally biased region" description="Basic and acidic residues" evidence="1">
    <location>
        <begin position="491"/>
        <end position="506"/>
    </location>
</feature>
<evidence type="ECO:0000256" key="1">
    <source>
        <dbReference type="SAM" id="MobiDB-lite"/>
    </source>
</evidence>
<evidence type="ECO:0000313" key="4">
    <source>
        <dbReference type="Proteomes" id="UP000825935"/>
    </source>
</evidence>
<reference evidence="3" key="1">
    <citation type="submission" date="2021-08" db="EMBL/GenBank/DDBJ databases">
        <title>WGS assembly of Ceratopteris richardii.</title>
        <authorList>
            <person name="Marchant D.B."/>
            <person name="Chen G."/>
            <person name="Jenkins J."/>
            <person name="Shu S."/>
            <person name="Leebens-Mack J."/>
            <person name="Grimwood J."/>
            <person name="Schmutz J."/>
            <person name="Soltis P."/>
            <person name="Soltis D."/>
            <person name="Chen Z.-H."/>
        </authorList>
    </citation>
    <scope>NUCLEOTIDE SEQUENCE</scope>
    <source>
        <strain evidence="3">Whitten #5841</strain>
        <tissue evidence="3">Leaf</tissue>
    </source>
</reference>
<keyword evidence="4" id="KW-1185">Reference proteome</keyword>
<comment type="caution">
    <text evidence="3">The sequence shown here is derived from an EMBL/GenBank/DDBJ whole genome shotgun (WGS) entry which is preliminary data.</text>
</comment>
<proteinExistence type="predicted"/>
<dbReference type="GO" id="GO:0032483">
    <property type="term" value="P:regulation of Rab protein signal transduction"/>
    <property type="evidence" value="ECO:0007669"/>
    <property type="project" value="TreeGrafter"/>
</dbReference>
<dbReference type="InterPro" id="IPR005113">
    <property type="entry name" value="uDENN_dom"/>
</dbReference>
<evidence type="ECO:0000313" key="3">
    <source>
        <dbReference type="EMBL" id="KAH7296013.1"/>
    </source>
</evidence>
<dbReference type="PROSITE" id="PS50211">
    <property type="entry name" value="DENN"/>
    <property type="match status" value="1"/>
</dbReference>
<dbReference type="Gene3D" id="3.40.50.11500">
    <property type="match status" value="1"/>
</dbReference>
<dbReference type="OMA" id="MYKKDPN"/>
<dbReference type="PANTHER" id="PTHR12296:SF21">
    <property type="entry name" value="DENN DOMAIN-CONTAINING PROTEIN 3"/>
    <property type="match status" value="1"/>
</dbReference>
<dbReference type="AlphaFoldDB" id="A0A8T2RKF2"/>
<feature type="compositionally biased region" description="Polar residues" evidence="1">
    <location>
        <begin position="771"/>
        <end position="781"/>
    </location>
</feature>
<feature type="region of interest" description="Disordered" evidence="1">
    <location>
        <begin position="518"/>
        <end position="538"/>
    </location>
</feature>
<feature type="region of interest" description="Disordered" evidence="1">
    <location>
        <begin position="771"/>
        <end position="793"/>
    </location>
</feature>
<dbReference type="SMART" id="SM00799">
    <property type="entry name" value="DENN"/>
    <property type="match status" value="1"/>
</dbReference>
<dbReference type="Gene3D" id="3.30.450.200">
    <property type="match status" value="1"/>
</dbReference>
<dbReference type="InterPro" id="IPR051696">
    <property type="entry name" value="DENN_Domain_GEFs"/>
</dbReference>
<evidence type="ECO:0000259" key="2">
    <source>
        <dbReference type="PROSITE" id="PS50211"/>
    </source>
</evidence>
<dbReference type="EMBL" id="CM035431">
    <property type="protein sequence ID" value="KAH7296013.1"/>
    <property type="molecule type" value="Genomic_DNA"/>
</dbReference>
<accession>A0A8T2RKF2</accession>
<dbReference type="InterPro" id="IPR001194">
    <property type="entry name" value="cDENN_dom"/>
</dbReference>
<gene>
    <name evidence="3" type="ORF">KP509_26G004000</name>
</gene>
<dbReference type="PANTHER" id="PTHR12296">
    <property type="entry name" value="DENN DOMAIN-CONTAINING PROTEIN 4"/>
    <property type="match status" value="1"/>
</dbReference>
<organism evidence="3 4">
    <name type="scientific">Ceratopteris richardii</name>
    <name type="common">Triangle waterfern</name>
    <dbReference type="NCBI Taxonomy" id="49495"/>
    <lineage>
        <taxon>Eukaryota</taxon>
        <taxon>Viridiplantae</taxon>
        <taxon>Streptophyta</taxon>
        <taxon>Embryophyta</taxon>
        <taxon>Tracheophyta</taxon>
        <taxon>Polypodiopsida</taxon>
        <taxon>Polypodiidae</taxon>
        <taxon>Polypodiales</taxon>
        <taxon>Pteridineae</taxon>
        <taxon>Pteridaceae</taxon>
        <taxon>Parkerioideae</taxon>
        <taxon>Ceratopteris</taxon>
    </lineage>
</organism>
<feature type="domain" description="UDENN" evidence="2">
    <location>
        <begin position="19"/>
        <end position="443"/>
    </location>
</feature>
<dbReference type="InterPro" id="IPR037516">
    <property type="entry name" value="Tripartite_DENN"/>
</dbReference>